<reference evidence="6" key="1">
    <citation type="journal article" date="2019" name="Int. J. Syst. Evol. Microbiol.">
        <title>The Global Catalogue of Microorganisms (GCM) 10K type strain sequencing project: providing services to taxonomists for standard genome sequencing and annotation.</title>
        <authorList>
            <consortium name="The Broad Institute Genomics Platform"/>
            <consortium name="The Broad Institute Genome Sequencing Center for Infectious Disease"/>
            <person name="Wu L."/>
            <person name="Ma J."/>
        </authorList>
    </citation>
    <scope>NUCLEOTIDE SEQUENCE [LARGE SCALE GENOMIC DNA]</scope>
    <source>
        <strain evidence="6">JCM 18715</strain>
    </source>
</reference>
<dbReference type="PROSITE" id="PS00498">
    <property type="entry name" value="TYROSINASE_2"/>
    <property type="match status" value="1"/>
</dbReference>
<organism evidence="5 6">
    <name type="scientific">Viridibacterium curvum</name>
    <dbReference type="NCBI Taxonomy" id="1101404"/>
    <lineage>
        <taxon>Bacteria</taxon>
        <taxon>Pseudomonadati</taxon>
        <taxon>Pseudomonadota</taxon>
        <taxon>Betaproteobacteria</taxon>
        <taxon>Rhodocyclales</taxon>
        <taxon>Rhodocyclaceae</taxon>
        <taxon>Viridibacterium</taxon>
    </lineage>
</organism>
<dbReference type="InterPro" id="IPR002227">
    <property type="entry name" value="Tyrosinase_Cu-bd"/>
</dbReference>
<comment type="similarity">
    <text evidence="1">Belongs to the type-I restriction system S methylase family.</text>
</comment>
<proteinExistence type="inferred from homology"/>
<keyword evidence="6" id="KW-1185">Reference proteome</keyword>
<gene>
    <name evidence="5" type="ORF">GCM10025770_23100</name>
</gene>
<keyword evidence="3" id="KW-0238">DNA-binding</keyword>
<evidence type="ECO:0000256" key="3">
    <source>
        <dbReference type="ARBA" id="ARBA00023125"/>
    </source>
</evidence>
<evidence type="ECO:0000313" key="5">
    <source>
        <dbReference type="EMBL" id="GAA5166261.1"/>
    </source>
</evidence>
<dbReference type="Gene3D" id="1.10.287.1120">
    <property type="entry name" value="Bipartite methylase S protein"/>
    <property type="match status" value="1"/>
</dbReference>
<dbReference type="Pfam" id="PF01420">
    <property type="entry name" value="Methylase_S"/>
    <property type="match status" value="2"/>
</dbReference>
<evidence type="ECO:0000313" key="6">
    <source>
        <dbReference type="Proteomes" id="UP001500547"/>
    </source>
</evidence>
<dbReference type="InterPro" id="IPR044946">
    <property type="entry name" value="Restrct_endonuc_typeI_TRD_sf"/>
</dbReference>
<name>A0ABP9QRD3_9RHOO</name>
<accession>A0ABP9QRD3</accession>
<protein>
    <recommendedName>
        <fullName evidence="4">Tyrosinase copper-binding domain-containing protein</fullName>
    </recommendedName>
</protein>
<dbReference type="PANTHER" id="PTHR30408">
    <property type="entry name" value="TYPE-1 RESTRICTION ENZYME ECOKI SPECIFICITY PROTEIN"/>
    <property type="match status" value="1"/>
</dbReference>
<dbReference type="PANTHER" id="PTHR30408:SF12">
    <property type="entry name" value="TYPE I RESTRICTION ENZYME MJAVIII SPECIFICITY SUBUNIT"/>
    <property type="match status" value="1"/>
</dbReference>
<evidence type="ECO:0000256" key="1">
    <source>
        <dbReference type="ARBA" id="ARBA00010923"/>
    </source>
</evidence>
<dbReference type="RefSeq" id="WP_345533115.1">
    <property type="nucleotide sequence ID" value="NZ_BAABLD010000008.1"/>
</dbReference>
<evidence type="ECO:0000256" key="2">
    <source>
        <dbReference type="ARBA" id="ARBA00022747"/>
    </source>
</evidence>
<dbReference type="InterPro" id="IPR000055">
    <property type="entry name" value="Restrct_endonuc_typeI_TRD"/>
</dbReference>
<dbReference type="InterPro" id="IPR052021">
    <property type="entry name" value="Type-I_RS_S_subunit"/>
</dbReference>
<dbReference type="SUPFAM" id="SSF116734">
    <property type="entry name" value="DNA methylase specificity domain"/>
    <property type="match status" value="2"/>
</dbReference>
<evidence type="ECO:0000259" key="4">
    <source>
        <dbReference type="PROSITE" id="PS00498"/>
    </source>
</evidence>
<dbReference type="Gene3D" id="3.90.220.20">
    <property type="entry name" value="DNA methylase specificity domains"/>
    <property type="match status" value="2"/>
</dbReference>
<keyword evidence="2" id="KW-0680">Restriction system</keyword>
<sequence>MTAQTDSKAPGIRFGAFSGDWDEKVLGELFPITSAARVHKNEWTKSGVPFFRSSDVVSHFKGQANAKAFISVELYEELSAKVGRIKKGDMLVTGGGSIGIPFLVENDDPLYFKDADLLWFKIREAVDSHYLYTLLSAAPFRRYLKSISHIGTIAHYTVEQAKGTPVTLPRDSDEQTKIGDYFHELDSLIGLHQRKHEKLVALKKSMLQKMFPQPGATIPEIRFKGFSGEWVDKTLVELCDLFADGDWIESKDQSPSGIRLLQTGNVGINQFIDKADKARWISIDTFERLKCEEVFAGDILISRLPEPAGRACIVPKLLHRVITAVDCTIVRTTKICDPAFLVQHCSLDSHFETVKDFLGGGTRQRISRSALGKFVVKVPEFEEQKQIGNYFRTLDGLITKHATQLQKLQQIKSACLEKMFV</sequence>
<feature type="domain" description="Tyrosinase copper-binding" evidence="4">
    <location>
        <begin position="337"/>
        <end position="348"/>
    </location>
</feature>
<dbReference type="Proteomes" id="UP001500547">
    <property type="component" value="Unassembled WGS sequence"/>
</dbReference>
<dbReference type="EMBL" id="BAABLD010000008">
    <property type="protein sequence ID" value="GAA5166261.1"/>
    <property type="molecule type" value="Genomic_DNA"/>
</dbReference>
<comment type="caution">
    <text evidence="5">The sequence shown here is derived from an EMBL/GenBank/DDBJ whole genome shotgun (WGS) entry which is preliminary data.</text>
</comment>